<keyword evidence="8" id="KW-0966">Cell projection</keyword>
<dbReference type="Pfam" id="PF07196">
    <property type="entry name" value="Flagellin_IN"/>
    <property type="match status" value="1"/>
</dbReference>
<dbReference type="Proteomes" id="UP001169862">
    <property type="component" value="Unassembled WGS sequence"/>
</dbReference>
<dbReference type="GO" id="GO:0071973">
    <property type="term" value="P:bacterial-type flagellum-dependent cell motility"/>
    <property type="evidence" value="ECO:0007669"/>
    <property type="project" value="TreeGrafter"/>
</dbReference>
<comment type="similarity">
    <text evidence="1 5">Belongs to the FliD family.</text>
</comment>
<sequence length="682" mass="71360">MVSIVSALGAGSGIDTTSLVEQLVDVQRSAPQARLDTKKETLESQISAYGALSSSLSTLQDSIASLTSEDIFNSRAVSFPDTDVITPNELSANAQTGSYQLEVMAIAQAQTLVANQTFDDKDSSLNATGNLTIRLGAWSYDASNNPASFAENESAQALNIEVAADDTLQDIADKINEADSQVQASVLLVDGAYQLMINAPSGEDNALEITSDDASLSGFNFNTADYSSMTETLQGQDAEIKVNGLSVFRQSNEIDDVITGLDFTLNKASAGEKISFTISEDSATAEDEIRNFVDAYNTFYETAKSLTGISTDADTEETTAGTLASDGTAKAVISRIRSMMTASVPGVEDFNALTNLGIRTQLDGTLEIVEDEFSAAIDNNFDDVAAIFAPKTSSSTSAIEVGMGSYSGQAVPGSYDVSITTSPSKGSVTSDSAFSAFNTADPGLNPLATPDYSFSVEVDGVASQSLTLEGDFTSADELRSALQSLINNDENIKAANIGVDVQVDDAGVISIVSREFGSASGVSITAQGDDFASATGLSTNSVSTAGTNVEGTINGEPAFGSGNILLPAVGSDAYGINLTIKEGALGDHTFNFSRGLASELSLLVDTFLDDTTGAIAMREDNINSQIDDIADDQDDLDRRMTMFEDRLTAQFTAMEAIITSLQTTGDSLSSLFDTLPNTASSN</sequence>
<dbReference type="RefSeq" id="WP_303480234.1">
    <property type="nucleotide sequence ID" value="NZ_CAXQBG010000015.1"/>
</dbReference>
<dbReference type="PANTHER" id="PTHR30288">
    <property type="entry name" value="FLAGELLAR CAP/ASSEMBLY PROTEIN FLID"/>
    <property type="match status" value="1"/>
</dbReference>
<dbReference type="PANTHER" id="PTHR30288:SF0">
    <property type="entry name" value="FLAGELLAR HOOK-ASSOCIATED PROTEIN 2"/>
    <property type="match status" value="1"/>
</dbReference>
<dbReference type="GO" id="GO:0007155">
    <property type="term" value="P:cell adhesion"/>
    <property type="evidence" value="ECO:0007669"/>
    <property type="project" value="InterPro"/>
</dbReference>
<keyword evidence="5" id="KW-0964">Secreted</keyword>
<keyword evidence="8" id="KW-0969">Cilium</keyword>
<keyword evidence="4 5" id="KW-0975">Bacterial flagellum</keyword>
<evidence type="ECO:0000256" key="1">
    <source>
        <dbReference type="ARBA" id="ARBA00009764"/>
    </source>
</evidence>
<evidence type="ECO:0000256" key="3">
    <source>
        <dbReference type="ARBA" id="ARBA00023054"/>
    </source>
</evidence>
<feature type="domain" description="Flagellar hook-associated protein 2 N-terminal" evidence="6">
    <location>
        <begin position="12"/>
        <end position="110"/>
    </location>
</feature>
<comment type="subunit">
    <text evidence="2 5">Homopentamer.</text>
</comment>
<dbReference type="Pfam" id="PF02465">
    <property type="entry name" value="FliD_N"/>
    <property type="match status" value="1"/>
</dbReference>
<feature type="domain" description="Flagellar hook-associated protein 2 C-terminal" evidence="7">
    <location>
        <begin position="235"/>
        <end position="404"/>
    </location>
</feature>
<dbReference type="AlphaFoldDB" id="A0AAW7XQF7"/>
<dbReference type="InterPro" id="IPR010809">
    <property type="entry name" value="FliD_C"/>
</dbReference>
<comment type="function">
    <text evidence="5">Required for morphogenesis and for the elongation of the flagellar filament by facilitating polymerization of the flagellin monomers at the tip of growing filament. Forms a capping structure, which prevents flagellin subunits (transported through the central channel of the flagellum) from leaking out without polymerization at the distal end.</text>
</comment>
<evidence type="ECO:0000259" key="6">
    <source>
        <dbReference type="Pfam" id="PF02465"/>
    </source>
</evidence>
<dbReference type="EMBL" id="JAUOPG010000014">
    <property type="protein sequence ID" value="MDO6455257.1"/>
    <property type="molecule type" value="Genomic_DNA"/>
</dbReference>
<comment type="caution">
    <text evidence="8">The sequence shown here is derived from an EMBL/GenBank/DDBJ whole genome shotgun (WGS) entry which is preliminary data.</text>
</comment>
<organism evidence="8 9">
    <name type="scientific">Neptunomonas phycophila</name>
    <dbReference type="NCBI Taxonomy" id="1572645"/>
    <lineage>
        <taxon>Bacteria</taxon>
        <taxon>Pseudomonadati</taxon>
        <taxon>Pseudomonadota</taxon>
        <taxon>Gammaproteobacteria</taxon>
        <taxon>Oceanospirillales</taxon>
        <taxon>Oceanospirillaceae</taxon>
        <taxon>Neptunomonas</taxon>
    </lineage>
</organism>
<dbReference type="InterPro" id="IPR003481">
    <property type="entry name" value="FliD_N"/>
</dbReference>
<protein>
    <recommendedName>
        <fullName evidence="5">Flagellar hook-associated protein 2</fullName>
        <shortName evidence="5">HAP2</shortName>
    </recommendedName>
    <alternativeName>
        <fullName evidence="5">Flagellar cap protein</fullName>
    </alternativeName>
</protein>
<dbReference type="GO" id="GO:0009421">
    <property type="term" value="C:bacterial-type flagellum filament cap"/>
    <property type="evidence" value="ECO:0007669"/>
    <property type="project" value="InterPro"/>
</dbReference>
<accession>A0AAW7XQF7</accession>
<dbReference type="InterPro" id="IPR040026">
    <property type="entry name" value="FliD"/>
</dbReference>
<evidence type="ECO:0000256" key="2">
    <source>
        <dbReference type="ARBA" id="ARBA00011255"/>
    </source>
</evidence>
<evidence type="ECO:0000259" key="7">
    <source>
        <dbReference type="Pfam" id="PF07195"/>
    </source>
</evidence>
<keyword evidence="3" id="KW-0175">Coiled coil</keyword>
<evidence type="ECO:0000313" key="8">
    <source>
        <dbReference type="EMBL" id="MDO6455257.1"/>
    </source>
</evidence>
<dbReference type="GO" id="GO:0005576">
    <property type="term" value="C:extracellular region"/>
    <property type="evidence" value="ECO:0007669"/>
    <property type="project" value="UniProtKB-SubCell"/>
</dbReference>
<dbReference type="InterPro" id="IPR010810">
    <property type="entry name" value="Flagellin_hook_IN_motif"/>
</dbReference>
<reference evidence="8" key="1">
    <citation type="submission" date="2023-07" db="EMBL/GenBank/DDBJ databases">
        <title>Genome content predicts the carbon catabolic preferences of heterotrophic bacteria.</title>
        <authorList>
            <person name="Gralka M."/>
        </authorList>
    </citation>
    <scope>NUCLEOTIDE SEQUENCE</scope>
    <source>
        <strain evidence="8">I2M16</strain>
    </source>
</reference>
<comment type="subcellular location">
    <subcellularLocation>
        <location evidence="5">Secreted</location>
    </subcellularLocation>
    <subcellularLocation>
        <location evidence="5">Bacterial flagellum</location>
    </subcellularLocation>
</comment>
<proteinExistence type="inferred from homology"/>
<dbReference type="Pfam" id="PF07195">
    <property type="entry name" value="FliD_C"/>
    <property type="match status" value="2"/>
</dbReference>
<evidence type="ECO:0000256" key="4">
    <source>
        <dbReference type="ARBA" id="ARBA00023143"/>
    </source>
</evidence>
<name>A0AAW7XQF7_9GAMM</name>
<feature type="domain" description="Flagellar hook-associated protein 2 C-terminal" evidence="7">
    <location>
        <begin position="589"/>
        <end position="662"/>
    </location>
</feature>
<keyword evidence="8" id="KW-0282">Flagellum</keyword>
<evidence type="ECO:0000256" key="5">
    <source>
        <dbReference type="RuleBase" id="RU362066"/>
    </source>
</evidence>
<gene>
    <name evidence="8" type="primary">fliD</name>
    <name evidence="8" type="ORF">Q4490_16965</name>
</gene>
<dbReference type="GO" id="GO:0009424">
    <property type="term" value="C:bacterial-type flagellum hook"/>
    <property type="evidence" value="ECO:0007669"/>
    <property type="project" value="UniProtKB-UniRule"/>
</dbReference>
<evidence type="ECO:0000313" key="9">
    <source>
        <dbReference type="Proteomes" id="UP001169862"/>
    </source>
</evidence>